<dbReference type="PRINTS" id="PR00033">
    <property type="entry name" value="HTHASNC"/>
</dbReference>
<dbReference type="AlphaFoldDB" id="X1RQV0"/>
<sequence>KIDKLDREILGILIDDAKTPYTEIGKRLIVSPGTIHVRMKRMERLGIVKGATLILDPAKMGYDLTAFVGIYLIKGSAYSEVIKEVDAINEVVEAHYTTGEYSIFAKIICKNTDHLRQVINEQLQAVAGVSRTETMLSLGESIKKQVHIEK</sequence>
<dbReference type="PROSITE" id="PS50956">
    <property type="entry name" value="HTH_ASNC_2"/>
    <property type="match status" value="1"/>
</dbReference>
<organism evidence="5">
    <name type="scientific">marine sediment metagenome</name>
    <dbReference type="NCBI Taxonomy" id="412755"/>
    <lineage>
        <taxon>unclassified sequences</taxon>
        <taxon>metagenomes</taxon>
        <taxon>ecological metagenomes</taxon>
    </lineage>
</organism>
<dbReference type="InterPro" id="IPR036390">
    <property type="entry name" value="WH_DNA-bd_sf"/>
</dbReference>
<dbReference type="SUPFAM" id="SSF54909">
    <property type="entry name" value="Dimeric alpha+beta barrel"/>
    <property type="match status" value="1"/>
</dbReference>
<evidence type="ECO:0000256" key="1">
    <source>
        <dbReference type="ARBA" id="ARBA00023015"/>
    </source>
</evidence>
<evidence type="ECO:0000256" key="2">
    <source>
        <dbReference type="ARBA" id="ARBA00023125"/>
    </source>
</evidence>
<dbReference type="InterPro" id="IPR000485">
    <property type="entry name" value="AsnC-type_HTH_dom"/>
</dbReference>
<dbReference type="PANTHER" id="PTHR30154">
    <property type="entry name" value="LEUCINE-RESPONSIVE REGULATORY PROTEIN"/>
    <property type="match status" value="1"/>
</dbReference>
<dbReference type="InterPro" id="IPR019887">
    <property type="entry name" value="Tscrpt_reg_AsnC/Lrp_C"/>
</dbReference>
<dbReference type="SUPFAM" id="SSF46785">
    <property type="entry name" value="Winged helix' DNA-binding domain"/>
    <property type="match status" value="1"/>
</dbReference>
<name>X1RQV0_9ZZZZ</name>
<dbReference type="Gene3D" id="1.10.10.10">
    <property type="entry name" value="Winged helix-like DNA-binding domain superfamily/Winged helix DNA-binding domain"/>
    <property type="match status" value="1"/>
</dbReference>
<evidence type="ECO:0000313" key="5">
    <source>
        <dbReference type="EMBL" id="GAI83013.1"/>
    </source>
</evidence>
<dbReference type="InterPro" id="IPR036388">
    <property type="entry name" value="WH-like_DNA-bd_sf"/>
</dbReference>
<evidence type="ECO:0000259" key="4">
    <source>
        <dbReference type="PROSITE" id="PS50956"/>
    </source>
</evidence>
<keyword evidence="3" id="KW-0804">Transcription</keyword>
<feature type="non-terminal residue" evidence="5">
    <location>
        <position position="1"/>
    </location>
</feature>
<proteinExistence type="predicted"/>
<keyword evidence="2" id="KW-0238">DNA-binding</keyword>
<dbReference type="GO" id="GO:0043200">
    <property type="term" value="P:response to amino acid"/>
    <property type="evidence" value="ECO:0007669"/>
    <property type="project" value="TreeGrafter"/>
</dbReference>
<dbReference type="GO" id="GO:0005829">
    <property type="term" value="C:cytosol"/>
    <property type="evidence" value="ECO:0007669"/>
    <property type="project" value="TreeGrafter"/>
</dbReference>
<evidence type="ECO:0000256" key="3">
    <source>
        <dbReference type="ARBA" id="ARBA00023163"/>
    </source>
</evidence>
<protein>
    <recommendedName>
        <fullName evidence="4">HTH asnC-type domain-containing protein</fullName>
    </recommendedName>
</protein>
<dbReference type="Gene3D" id="3.30.70.920">
    <property type="match status" value="1"/>
</dbReference>
<dbReference type="GO" id="GO:0043565">
    <property type="term" value="F:sequence-specific DNA binding"/>
    <property type="evidence" value="ECO:0007669"/>
    <property type="project" value="InterPro"/>
</dbReference>
<comment type="caution">
    <text evidence="5">The sequence shown here is derived from an EMBL/GenBank/DDBJ whole genome shotgun (WGS) entry which is preliminary data.</text>
</comment>
<dbReference type="InterPro" id="IPR011008">
    <property type="entry name" value="Dimeric_a/b-barrel"/>
</dbReference>
<gene>
    <name evidence="5" type="ORF">S12H4_23284</name>
</gene>
<feature type="domain" description="HTH asnC-type" evidence="4">
    <location>
        <begin position="2"/>
        <end position="63"/>
    </location>
</feature>
<keyword evidence="1" id="KW-0805">Transcription regulation</keyword>
<dbReference type="EMBL" id="BARW01012329">
    <property type="protein sequence ID" value="GAI83013.1"/>
    <property type="molecule type" value="Genomic_DNA"/>
</dbReference>
<dbReference type="InterPro" id="IPR019888">
    <property type="entry name" value="Tscrpt_reg_AsnC-like"/>
</dbReference>
<dbReference type="PANTHER" id="PTHR30154:SF34">
    <property type="entry name" value="TRANSCRIPTIONAL REGULATOR AZLB"/>
    <property type="match status" value="1"/>
</dbReference>
<dbReference type="Pfam" id="PF13412">
    <property type="entry name" value="HTH_24"/>
    <property type="match status" value="1"/>
</dbReference>
<accession>X1RQV0</accession>
<dbReference type="SMART" id="SM00344">
    <property type="entry name" value="HTH_ASNC"/>
    <property type="match status" value="1"/>
</dbReference>
<reference evidence="5" key="1">
    <citation type="journal article" date="2014" name="Front. Microbiol.">
        <title>High frequency of phylogenetically diverse reductive dehalogenase-homologous genes in deep subseafloor sedimentary metagenomes.</title>
        <authorList>
            <person name="Kawai M."/>
            <person name="Futagami T."/>
            <person name="Toyoda A."/>
            <person name="Takaki Y."/>
            <person name="Nishi S."/>
            <person name="Hori S."/>
            <person name="Arai W."/>
            <person name="Tsubouchi T."/>
            <person name="Morono Y."/>
            <person name="Uchiyama I."/>
            <person name="Ito T."/>
            <person name="Fujiyama A."/>
            <person name="Inagaki F."/>
            <person name="Takami H."/>
        </authorList>
    </citation>
    <scope>NUCLEOTIDE SEQUENCE</scope>
    <source>
        <strain evidence="5">Expedition CK06-06</strain>
    </source>
</reference>
<dbReference type="Pfam" id="PF01037">
    <property type="entry name" value="AsnC_trans_reg"/>
    <property type="match status" value="1"/>
</dbReference>